<dbReference type="SUPFAM" id="SSF47266">
    <property type="entry name" value="4-helical cytokines"/>
    <property type="match status" value="1"/>
</dbReference>
<reference evidence="8 9" key="1">
    <citation type="journal article" date="2019" name="Mol. Ecol. Resour.">
        <title>Improving Illumina assemblies with Hi-C and long reads: an example with the North African dromedary.</title>
        <authorList>
            <person name="Elbers J.P."/>
            <person name="Rogers M.F."/>
            <person name="Perelman P.L."/>
            <person name="Proskuryakova A.A."/>
            <person name="Serdyukova N.A."/>
            <person name="Johnson W.E."/>
            <person name="Horin P."/>
            <person name="Corander J."/>
            <person name="Murphy D."/>
            <person name="Burger P.A."/>
        </authorList>
    </citation>
    <scope>NUCLEOTIDE SEQUENCE [LARGE SCALE GENOMIC DNA]</scope>
    <source>
        <strain evidence="8">Drom800</strain>
        <tissue evidence="8">Blood</tissue>
    </source>
</reference>
<comment type="similarity">
    <text evidence="6">Belongs to the alpha/beta interferon family.</text>
</comment>
<dbReference type="EMBL" id="JWIN03000004">
    <property type="protein sequence ID" value="KAB1280471.1"/>
    <property type="molecule type" value="Genomic_DNA"/>
</dbReference>
<evidence type="ECO:0000256" key="3">
    <source>
        <dbReference type="ARBA" id="ARBA00022525"/>
    </source>
</evidence>
<dbReference type="PANTHER" id="PTHR11691:SF37">
    <property type="entry name" value="INTERFERON OMEGA-1"/>
    <property type="match status" value="1"/>
</dbReference>
<evidence type="ECO:0000256" key="4">
    <source>
        <dbReference type="ARBA" id="ARBA00023118"/>
    </source>
</evidence>
<dbReference type="GO" id="GO:0005615">
    <property type="term" value="C:extracellular space"/>
    <property type="evidence" value="ECO:0007669"/>
    <property type="project" value="UniProtKB-KW"/>
</dbReference>
<keyword evidence="5" id="KW-1015">Disulfide bond</keyword>
<dbReference type="Proteomes" id="UP000299084">
    <property type="component" value="Unassembled WGS sequence"/>
</dbReference>
<name>A0A5N4EAG4_CAMDR</name>
<dbReference type="PANTHER" id="PTHR11691">
    <property type="entry name" value="TYPE I INTERFERON"/>
    <property type="match status" value="1"/>
</dbReference>
<dbReference type="GO" id="GO:0051607">
    <property type="term" value="P:defense response to virus"/>
    <property type="evidence" value="ECO:0007669"/>
    <property type="project" value="UniProtKB-KW"/>
</dbReference>
<sequence>MMDGSQLQKAQAISVLHEMLQQIFNLIHAERSSAAWDTTLLDKLRTGLHQQLEDLDTSLVQVMESRLCPGKGGPYTGAEELLPGNPSLPEREEIQ</sequence>
<protein>
    <submittedName>
        <fullName evidence="8">Interferon tau</fullName>
    </submittedName>
</protein>
<comment type="caution">
    <text evidence="8">The sequence shown here is derived from an EMBL/GenBank/DDBJ whole genome shotgun (WGS) entry which is preliminary data.</text>
</comment>
<evidence type="ECO:0000256" key="7">
    <source>
        <dbReference type="SAM" id="MobiDB-lite"/>
    </source>
</evidence>
<dbReference type="SMART" id="SM00076">
    <property type="entry name" value="IFabd"/>
    <property type="match status" value="1"/>
</dbReference>
<keyword evidence="3" id="KW-0964">Secreted</keyword>
<accession>A0A5N4EAG4</accession>
<dbReference type="Pfam" id="PF00143">
    <property type="entry name" value="Interferon"/>
    <property type="match status" value="1"/>
</dbReference>
<evidence type="ECO:0000313" key="9">
    <source>
        <dbReference type="Proteomes" id="UP000299084"/>
    </source>
</evidence>
<dbReference type="InterPro" id="IPR000471">
    <property type="entry name" value="Interferon_alpha/beta/delta"/>
</dbReference>
<evidence type="ECO:0000313" key="8">
    <source>
        <dbReference type="EMBL" id="KAB1280471.1"/>
    </source>
</evidence>
<comment type="subcellular location">
    <subcellularLocation>
        <location evidence="1">Secreted</location>
    </subcellularLocation>
</comment>
<evidence type="ECO:0000256" key="1">
    <source>
        <dbReference type="ARBA" id="ARBA00004613"/>
    </source>
</evidence>
<keyword evidence="4 6" id="KW-0051">Antiviral defense</keyword>
<keyword evidence="2 6" id="KW-0202">Cytokine</keyword>
<evidence type="ECO:0000256" key="2">
    <source>
        <dbReference type="ARBA" id="ARBA00022514"/>
    </source>
</evidence>
<dbReference type="InterPro" id="IPR009079">
    <property type="entry name" value="4_helix_cytokine-like_core"/>
</dbReference>
<keyword evidence="9" id="KW-1185">Reference proteome</keyword>
<dbReference type="GO" id="GO:0005125">
    <property type="term" value="F:cytokine activity"/>
    <property type="evidence" value="ECO:0007669"/>
    <property type="project" value="UniProtKB-KW"/>
</dbReference>
<evidence type="ECO:0000256" key="6">
    <source>
        <dbReference type="RuleBase" id="RU000436"/>
    </source>
</evidence>
<dbReference type="Gene3D" id="1.20.1250.10">
    <property type="match status" value="1"/>
</dbReference>
<organism evidence="8 9">
    <name type="scientific">Camelus dromedarius</name>
    <name type="common">Dromedary</name>
    <name type="synonym">Arabian camel</name>
    <dbReference type="NCBI Taxonomy" id="9838"/>
    <lineage>
        <taxon>Eukaryota</taxon>
        <taxon>Metazoa</taxon>
        <taxon>Chordata</taxon>
        <taxon>Craniata</taxon>
        <taxon>Vertebrata</taxon>
        <taxon>Euteleostomi</taxon>
        <taxon>Mammalia</taxon>
        <taxon>Eutheria</taxon>
        <taxon>Laurasiatheria</taxon>
        <taxon>Artiodactyla</taxon>
        <taxon>Tylopoda</taxon>
        <taxon>Camelidae</taxon>
        <taxon>Camelus</taxon>
    </lineage>
</organism>
<proteinExistence type="inferred from homology"/>
<evidence type="ECO:0000256" key="5">
    <source>
        <dbReference type="ARBA" id="ARBA00023157"/>
    </source>
</evidence>
<dbReference type="AlphaFoldDB" id="A0A5N4EAG4"/>
<feature type="region of interest" description="Disordered" evidence="7">
    <location>
        <begin position="70"/>
        <end position="95"/>
    </location>
</feature>
<gene>
    <name evidence="8" type="ORF">Cadr_000015569</name>
</gene>
<dbReference type="GO" id="GO:0005126">
    <property type="term" value="F:cytokine receptor binding"/>
    <property type="evidence" value="ECO:0007669"/>
    <property type="project" value="InterPro"/>
</dbReference>